<dbReference type="Proteomes" id="UP000427769">
    <property type="component" value="Chromosome"/>
</dbReference>
<dbReference type="RefSeq" id="WP_155303699.1">
    <property type="nucleotide sequence ID" value="NZ_AP021875.1"/>
</dbReference>
<evidence type="ECO:0000313" key="2">
    <source>
        <dbReference type="Proteomes" id="UP000427769"/>
    </source>
</evidence>
<reference evidence="1 2" key="1">
    <citation type="submission" date="2019-11" db="EMBL/GenBank/DDBJ databases">
        <title>Comparative genomics of hydrocarbon-degrading Desulfosarcina strains.</title>
        <authorList>
            <person name="Watanabe M."/>
            <person name="Kojima H."/>
            <person name="Fukui M."/>
        </authorList>
    </citation>
    <scope>NUCLEOTIDE SEQUENCE [LARGE SCALE GENOMIC DNA]</scope>
    <source>
        <strain evidence="1 2">PP31</strain>
    </source>
</reference>
<keyword evidence="2" id="KW-1185">Reference proteome</keyword>
<proteinExistence type="predicted"/>
<dbReference type="AlphaFoldDB" id="A0A5K7Z1V3"/>
<dbReference type="EMBL" id="AP021875">
    <property type="protein sequence ID" value="BBO74695.1"/>
    <property type="molecule type" value="Genomic_DNA"/>
</dbReference>
<organism evidence="1 2">
    <name type="scientific">Desulfosarcina widdelii</name>
    <dbReference type="NCBI Taxonomy" id="947919"/>
    <lineage>
        <taxon>Bacteria</taxon>
        <taxon>Pseudomonadati</taxon>
        <taxon>Thermodesulfobacteriota</taxon>
        <taxon>Desulfobacteria</taxon>
        <taxon>Desulfobacterales</taxon>
        <taxon>Desulfosarcinaceae</taxon>
        <taxon>Desulfosarcina</taxon>
    </lineage>
</organism>
<dbReference type="KEGG" id="dwd:DSCW_21120"/>
<gene>
    <name evidence="1" type="ORF">DSCW_21120</name>
</gene>
<protein>
    <submittedName>
        <fullName evidence="1">Uncharacterized protein</fullName>
    </submittedName>
</protein>
<name>A0A5K7Z1V3_9BACT</name>
<accession>A0A5K7Z1V3</accession>
<evidence type="ECO:0000313" key="1">
    <source>
        <dbReference type="EMBL" id="BBO74695.1"/>
    </source>
</evidence>
<sequence length="245" mass="28104">MSKRGNPLFKQTSPVEPEIVDDLDADIIPLNETFPGEEKPLSVREKKRLTELEDVVTRNFKAFYEVGCALREINDTMLYRETHTTFADYSKDLFDLARARAYQMIEAADVVDRLLSYSPEIKNVQNFGQNPPLPQNDAQARALAKYPEEKQIEIWRQAVETADGRITASHIKRTARAIHGEKVKKTTQRAKREAPGIMMSDTFRKAFDAMMDAINEERSHDWQNTDREEVLRHLRGLVEAVSAPL</sequence>
<dbReference type="OrthoDB" id="5422966at2"/>